<name>A0A8J8P600_HALGN</name>
<protein>
    <submittedName>
        <fullName evidence="1">Uncharacterized protein</fullName>
    </submittedName>
</protein>
<comment type="caution">
    <text evidence="1">The sequence shown here is derived from an EMBL/GenBank/DDBJ whole genome shotgun (WGS) entry which is preliminary data.</text>
</comment>
<proteinExistence type="predicted"/>
<accession>A0A8J8P600</accession>
<sequence>MIAQGCLQLNNQSIKINSLNYFHLHLSQTLYKASEPSFSFIPTIRSSGRQSCKLHAPKVTAVLSMSSEALIKDHIAS</sequence>
<reference evidence="1" key="1">
    <citation type="submission" date="2019-06" db="EMBL/GenBank/DDBJ databases">
        <authorList>
            <person name="Zheng W."/>
        </authorList>
    </citation>
    <scope>NUCLEOTIDE SEQUENCE</scope>
    <source>
        <strain evidence="1">QDHG01</strain>
    </source>
</reference>
<keyword evidence="2" id="KW-1185">Reference proteome</keyword>
<dbReference type="Proteomes" id="UP000785679">
    <property type="component" value="Unassembled WGS sequence"/>
</dbReference>
<evidence type="ECO:0000313" key="1">
    <source>
        <dbReference type="EMBL" id="TNV87717.1"/>
    </source>
</evidence>
<gene>
    <name evidence="1" type="ORF">FGO68_gene3722</name>
</gene>
<organism evidence="1 2">
    <name type="scientific">Halteria grandinella</name>
    <dbReference type="NCBI Taxonomy" id="5974"/>
    <lineage>
        <taxon>Eukaryota</taxon>
        <taxon>Sar</taxon>
        <taxon>Alveolata</taxon>
        <taxon>Ciliophora</taxon>
        <taxon>Intramacronucleata</taxon>
        <taxon>Spirotrichea</taxon>
        <taxon>Stichotrichia</taxon>
        <taxon>Sporadotrichida</taxon>
        <taxon>Halteriidae</taxon>
        <taxon>Halteria</taxon>
    </lineage>
</organism>
<evidence type="ECO:0000313" key="2">
    <source>
        <dbReference type="Proteomes" id="UP000785679"/>
    </source>
</evidence>
<dbReference type="EMBL" id="RRYP01000262">
    <property type="protein sequence ID" value="TNV87717.1"/>
    <property type="molecule type" value="Genomic_DNA"/>
</dbReference>
<dbReference type="AlphaFoldDB" id="A0A8J8P600"/>